<evidence type="ECO:0000259" key="3">
    <source>
        <dbReference type="Pfam" id="PF01370"/>
    </source>
</evidence>
<sequence length="344" mass="38466">MPTLALHPGSLIFATGVNGLVGSHVADQLLARGYHVRGAVRDVEKSAWLSVYFADKHKDAKFEMVSVPDMTVEGCYDEVVKGVDGFIHIASPLGGQDASEMIPTGVKGGLNAVKAAANEPKVKRFVFTSSSIASYMPTPGVEFEVDENSWNEEGIRKGWNHPEGEEEIYKGIYVYAATKTETEKAMWKWVGEEKPGFVFNSVLPSGNFGKVLVPENQGTPSSIQWVHWAFTGQNFDMLVKVVDSLWYIDNADDAVIHVAALIYDDVKNERIFAFAEPFDWNQILNIYRKLYPDRKFVDDVEGLKVDKCKVPNQRALELLKRVKGSGWTGLEESLKEMCEQFKFD</sequence>
<evidence type="ECO:0000313" key="4">
    <source>
        <dbReference type="EMBL" id="KAF2191212.1"/>
    </source>
</evidence>
<feature type="domain" description="NAD-dependent epimerase/dehydratase" evidence="3">
    <location>
        <begin position="14"/>
        <end position="151"/>
    </location>
</feature>
<reference evidence="4" key="1">
    <citation type="journal article" date="2020" name="Stud. Mycol.">
        <title>101 Dothideomycetes genomes: a test case for predicting lifestyles and emergence of pathogens.</title>
        <authorList>
            <person name="Haridas S."/>
            <person name="Albert R."/>
            <person name="Binder M."/>
            <person name="Bloem J."/>
            <person name="Labutti K."/>
            <person name="Salamov A."/>
            <person name="Andreopoulos B."/>
            <person name="Baker S."/>
            <person name="Barry K."/>
            <person name="Bills G."/>
            <person name="Bluhm B."/>
            <person name="Cannon C."/>
            <person name="Castanera R."/>
            <person name="Culley D."/>
            <person name="Daum C."/>
            <person name="Ezra D."/>
            <person name="Gonzalez J."/>
            <person name="Henrissat B."/>
            <person name="Kuo A."/>
            <person name="Liang C."/>
            <person name="Lipzen A."/>
            <person name="Lutzoni F."/>
            <person name="Magnuson J."/>
            <person name="Mondo S."/>
            <person name="Nolan M."/>
            <person name="Ohm R."/>
            <person name="Pangilinan J."/>
            <person name="Park H.-J."/>
            <person name="Ramirez L."/>
            <person name="Alfaro M."/>
            <person name="Sun H."/>
            <person name="Tritt A."/>
            <person name="Yoshinaga Y."/>
            <person name="Zwiers L.-H."/>
            <person name="Turgeon B."/>
            <person name="Goodwin S."/>
            <person name="Spatafora J."/>
            <person name="Crous P."/>
            <person name="Grigoriev I."/>
        </authorList>
    </citation>
    <scope>NUCLEOTIDE SEQUENCE</scope>
    <source>
        <strain evidence="4">CBS 207.26</strain>
    </source>
</reference>
<dbReference type="GO" id="GO:0016616">
    <property type="term" value="F:oxidoreductase activity, acting on the CH-OH group of donors, NAD or NADP as acceptor"/>
    <property type="evidence" value="ECO:0007669"/>
    <property type="project" value="TreeGrafter"/>
</dbReference>
<dbReference type="Proteomes" id="UP000800200">
    <property type="component" value="Unassembled WGS sequence"/>
</dbReference>
<dbReference type="PANTHER" id="PTHR10366">
    <property type="entry name" value="NAD DEPENDENT EPIMERASE/DEHYDRATASE"/>
    <property type="match status" value="1"/>
</dbReference>
<evidence type="ECO:0000256" key="1">
    <source>
        <dbReference type="ARBA" id="ARBA00023002"/>
    </source>
</evidence>
<dbReference type="InterPro" id="IPR036291">
    <property type="entry name" value="NAD(P)-bd_dom_sf"/>
</dbReference>
<dbReference type="FunFam" id="3.40.50.720:FF:000426">
    <property type="entry name" value="Aldehyde reductase 2"/>
    <property type="match status" value="1"/>
</dbReference>
<dbReference type="OrthoDB" id="2735536at2759"/>
<dbReference type="Gene3D" id="3.40.50.720">
    <property type="entry name" value="NAD(P)-binding Rossmann-like Domain"/>
    <property type="match status" value="1"/>
</dbReference>
<gene>
    <name evidence="4" type="ORF">K469DRAFT_622687</name>
</gene>
<accession>A0A6A6EJU4</accession>
<evidence type="ECO:0000313" key="5">
    <source>
        <dbReference type="Proteomes" id="UP000800200"/>
    </source>
</evidence>
<comment type="similarity">
    <text evidence="2">Belongs to the NAD(P)-dependent epimerase/dehydratase family. Dihydroflavonol-4-reductase subfamily.</text>
</comment>
<dbReference type="PANTHER" id="PTHR10366:SF562">
    <property type="entry name" value="ALDEHYDE REDUCTASE II (AFU_ORTHOLOGUE AFUA_1G11360)"/>
    <property type="match status" value="1"/>
</dbReference>
<keyword evidence="5" id="KW-1185">Reference proteome</keyword>
<organism evidence="4 5">
    <name type="scientific">Zopfia rhizophila CBS 207.26</name>
    <dbReference type="NCBI Taxonomy" id="1314779"/>
    <lineage>
        <taxon>Eukaryota</taxon>
        <taxon>Fungi</taxon>
        <taxon>Dikarya</taxon>
        <taxon>Ascomycota</taxon>
        <taxon>Pezizomycotina</taxon>
        <taxon>Dothideomycetes</taxon>
        <taxon>Dothideomycetes incertae sedis</taxon>
        <taxon>Zopfiaceae</taxon>
        <taxon>Zopfia</taxon>
    </lineage>
</organism>
<dbReference type="EMBL" id="ML994617">
    <property type="protein sequence ID" value="KAF2191212.1"/>
    <property type="molecule type" value="Genomic_DNA"/>
</dbReference>
<dbReference type="InterPro" id="IPR001509">
    <property type="entry name" value="Epimerase_deHydtase"/>
</dbReference>
<protein>
    <submittedName>
        <fullName evidence="4">NAD(P)-binding protein</fullName>
    </submittedName>
</protein>
<dbReference type="Pfam" id="PF01370">
    <property type="entry name" value="Epimerase"/>
    <property type="match status" value="1"/>
</dbReference>
<dbReference type="InterPro" id="IPR050425">
    <property type="entry name" value="NAD(P)_dehydrat-like"/>
</dbReference>
<proteinExistence type="inferred from homology"/>
<keyword evidence="1" id="KW-0560">Oxidoreductase</keyword>
<name>A0A6A6EJU4_9PEZI</name>
<dbReference type="SUPFAM" id="SSF51735">
    <property type="entry name" value="NAD(P)-binding Rossmann-fold domains"/>
    <property type="match status" value="1"/>
</dbReference>
<evidence type="ECO:0000256" key="2">
    <source>
        <dbReference type="ARBA" id="ARBA00023445"/>
    </source>
</evidence>
<dbReference type="AlphaFoldDB" id="A0A6A6EJU4"/>